<keyword evidence="1" id="KW-0812">Transmembrane</keyword>
<reference evidence="2" key="1">
    <citation type="journal article" date="1996" name="Virology">
        <title>Site-specific spontaneous deletions in three genome regions of a temperate Streptococcus thermophilus phage.</title>
        <authorList>
            <person name="Bruttin A."/>
            <person name="Brussow H."/>
        </authorList>
    </citation>
    <scope>NUCLEOTIDE SEQUENCE</scope>
</reference>
<sequence>MLDRYHPSRFSKAFSNLSISCAYSLRCLLLLLKLRFLYELYLLFPYAIFTSFFLFSLHTFCPFFTT</sequence>
<dbReference type="EMBL" id="X95646">
    <property type="protein sequence ID" value="CAA64947.1"/>
    <property type="molecule type" value="Genomic_DNA"/>
</dbReference>
<proteinExistence type="predicted"/>
<evidence type="ECO:0000313" key="2">
    <source>
        <dbReference type="EMBL" id="CAA64947.1"/>
    </source>
</evidence>
<evidence type="ECO:0000256" key="1">
    <source>
        <dbReference type="SAM" id="Phobius"/>
    </source>
</evidence>
<protein>
    <submittedName>
        <fullName evidence="2">Orf66 protein</fullName>
    </submittedName>
</protein>
<keyword evidence="1" id="KW-1133">Transmembrane helix</keyword>
<gene>
    <name evidence="2" type="primary">orf66</name>
</gene>
<keyword evidence="1" id="KW-0472">Membrane</keyword>
<reference evidence="2" key="3">
    <citation type="journal article" date="1997" name="Virology">
        <title>Characterization of the lysogeny DNA module from the temperate Streptococcus thermophilus bacteriophage phi Sfi21.</title>
        <authorList>
            <person name="Bruttin A."/>
            <person name="Desiere F."/>
            <person name="Lucchini S."/>
            <person name="Foley S."/>
            <person name="Brussow H."/>
        </authorList>
    </citation>
    <scope>NUCLEOTIDE SEQUENCE</scope>
</reference>
<reference evidence="2" key="4">
    <citation type="submission" date="1997-03" db="EMBL/GenBank/DDBJ databases">
        <authorList>
            <person name="Desiere F."/>
        </authorList>
    </citation>
    <scope>NUCLEOTIDE SEQUENCE</scope>
</reference>
<name>O21987_9CAUD</name>
<feature type="transmembrane region" description="Helical" evidence="1">
    <location>
        <begin position="44"/>
        <end position="65"/>
    </location>
</feature>
<organism evidence="2">
    <name type="scientific">Moineauvirus Sfi21</name>
    <dbReference type="NCBI Taxonomy" id="64186"/>
    <lineage>
        <taxon>Viruses</taxon>
        <taxon>Duplodnaviria</taxon>
        <taxon>Heunggongvirae</taxon>
        <taxon>Uroviricota</taxon>
        <taxon>Caudoviricetes</taxon>
        <taxon>Aliceevansviridae</taxon>
        <taxon>Moineauvirus</taxon>
    </lineage>
</organism>
<feature type="transmembrane region" description="Helical" evidence="1">
    <location>
        <begin position="13"/>
        <end position="32"/>
    </location>
</feature>
<reference evidence="2" key="2">
    <citation type="submission" date="1996-02" db="EMBL/GenBank/DDBJ databases">
        <authorList>
            <person name="Bruessow H."/>
        </authorList>
    </citation>
    <scope>NUCLEOTIDE SEQUENCE</scope>
</reference>
<accession>O21987</accession>